<dbReference type="Pfam" id="PF13391">
    <property type="entry name" value="HNH_2"/>
    <property type="match status" value="1"/>
</dbReference>
<gene>
    <name evidence="2" type="ORF">QWY15_12405</name>
</gene>
<name>A0ABT8MTP5_9BACL</name>
<feature type="domain" description="HNH nuclease" evidence="1">
    <location>
        <begin position="207"/>
        <end position="259"/>
    </location>
</feature>
<keyword evidence="2" id="KW-0540">Nuclease</keyword>
<dbReference type="RefSeq" id="WP_300980771.1">
    <property type="nucleotide sequence ID" value="NZ_CP129238.1"/>
</dbReference>
<dbReference type="EMBL" id="JAUJWW010000005">
    <property type="protein sequence ID" value="MDN7228101.1"/>
    <property type="molecule type" value="Genomic_DNA"/>
</dbReference>
<accession>A0ABT8MTP5</accession>
<dbReference type="GO" id="GO:0004519">
    <property type="term" value="F:endonuclease activity"/>
    <property type="evidence" value="ECO:0007669"/>
    <property type="project" value="UniProtKB-KW"/>
</dbReference>
<reference evidence="2 3" key="1">
    <citation type="submission" date="2023-06" db="EMBL/GenBank/DDBJ databases">
        <title>Novel species in genus Planococcus.</title>
        <authorList>
            <person name="Ning S."/>
        </authorList>
    </citation>
    <scope>NUCLEOTIDE SEQUENCE [LARGE SCALE GENOMIC DNA]</scope>
    <source>
        <strain evidence="2 3">N064</strain>
    </source>
</reference>
<protein>
    <submittedName>
        <fullName evidence="2">HNH endonuclease</fullName>
    </submittedName>
</protein>
<comment type="caution">
    <text evidence="2">The sequence shown here is derived from an EMBL/GenBank/DDBJ whole genome shotgun (WGS) entry which is preliminary data.</text>
</comment>
<dbReference type="InterPro" id="IPR003615">
    <property type="entry name" value="HNH_nuc"/>
</dbReference>
<keyword evidence="2" id="KW-0255">Endonuclease</keyword>
<keyword evidence="3" id="KW-1185">Reference proteome</keyword>
<evidence type="ECO:0000313" key="2">
    <source>
        <dbReference type="EMBL" id="MDN7228101.1"/>
    </source>
</evidence>
<dbReference type="Proteomes" id="UP001172054">
    <property type="component" value="Unassembled WGS sequence"/>
</dbReference>
<keyword evidence="2" id="KW-0378">Hydrolase</keyword>
<sequence length="332" mass="37841">MNSFIVMQGETYQEEKRMGLLWTPQHDKSGMVPHSYRRMEEIKKGDRIFHYVKGFIVAISVAKEHCRTGSKSSLLNTAADEDEKIFAVSAEYHELENPLNMGTYITELNSMLPVKYSAFQEDGTGNPGYLYPCNEELAIKLLEGISMLNVYAPEAEQLELAMEVVRTTEHNPLVSLIAETILEAKTKMRRGEQQFEKRLSRLWNKSCPLCGMDLEPVLKATYAKPWKDSSDPERLDPYNGVLLCSNHNAMYVAGLISFNANGKLQIAKKIPAEKYSDYGLNEKAKIPVYPENGVYFKWHRKNLFADKRTRSISLKKELVAAENKTNEKQQGE</sequence>
<proteinExistence type="predicted"/>
<organism evidence="2 3">
    <name type="scientific">Planococcus liqunii</name>
    <dbReference type="NCBI Taxonomy" id="3058394"/>
    <lineage>
        <taxon>Bacteria</taxon>
        <taxon>Bacillati</taxon>
        <taxon>Bacillota</taxon>
        <taxon>Bacilli</taxon>
        <taxon>Bacillales</taxon>
        <taxon>Caryophanaceae</taxon>
        <taxon>Planococcus</taxon>
    </lineage>
</organism>
<evidence type="ECO:0000259" key="1">
    <source>
        <dbReference type="Pfam" id="PF13391"/>
    </source>
</evidence>
<evidence type="ECO:0000313" key="3">
    <source>
        <dbReference type="Proteomes" id="UP001172054"/>
    </source>
</evidence>